<evidence type="ECO:0008006" key="5">
    <source>
        <dbReference type="Google" id="ProtNLM"/>
    </source>
</evidence>
<dbReference type="Pfam" id="PF00480">
    <property type="entry name" value="ROK"/>
    <property type="match status" value="1"/>
</dbReference>
<reference evidence="3 4" key="1">
    <citation type="submission" date="2023-07" db="EMBL/GenBank/DDBJ databases">
        <title>Sequencing the genomes of 1000 actinobacteria strains.</title>
        <authorList>
            <person name="Klenk H.-P."/>
        </authorList>
    </citation>
    <scope>NUCLEOTIDE SEQUENCE [LARGE SCALE GENOMIC DNA]</scope>
    <source>
        <strain evidence="3 4">DSM 44508</strain>
    </source>
</reference>
<comment type="caution">
    <text evidence="3">The sequence shown here is derived from an EMBL/GenBank/DDBJ whole genome shotgun (WGS) entry which is preliminary data.</text>
</comment>
<sequence>MRSDVSSHQSTVFTGPSNPAALCLQLIRLKQPVTRTFLVDHSPHSQPTITRAILSLISAQLVRERPDKIMPQGPGRPKIPLEMTPSPWVHVGVAIGTKSTYLGIYGTRGQLLREQFVEIAPAEHPMSTFVNEILAHISAMVSHTTLPLASVGVSTSGTVDKSNLITAPNLGWDQADITQPLSKALEVPVTVASVVEAIAGAEQHTQFPPKPQPHGKKAPKTREHRGLIFYVDDSIGAATHTYNSVNLLEVGKYHSLEDAATDLAAKTAPDTIVLAGSAFENSADAHAVGRALRASKHPTVEIRVIPTHIDNARAAARSVALSSLLVDPVNFARSLSGSLGNYSI</sequence>
<name>A0ABU2B6U7_9CORY</name>
<evidence type="ECO:0000256" key="1">
    <source>
        <dbReference type="ARBA" id="ARBA00006479"/>
    </source>
</evidence>
<dbReference type="InterPro" id="IPR036390">
    <property type="entry name" value="WH_DNA-bd_sf"/>
</dbReference>
<dbReference type="InterPro" id="IPR000600">
    <property type="entry name" value="ROK"/>
</dbReference>
<evidence type="ECO:0000256" key="2">
    <source>
        <dbReference type="SAM" id="MobiDB-lite"/>
    </source>
</evidence>
<evidence type="ECO:0000313" key="3">
    <source>
        <dbReference type="EMBL" id="MDR7354339.1"/>
    </source>
</evidence>
<dbReference type="RefSeq" id="WP_277103475.1">
    <property type="nucleotide sequence ID" value="NZ_BAAAJS010000079.1"/>
</dbReference>
<evidence type="ECO:0000313" key="4">
    <source>
        <dbReference type="Proteomes" id="UP001183619"/>
    </source>
</evidence>
<dbReference type="SUPFAM" id="SSF53067">
    <property type="entry name" value="Actin-like ATPase domain"/>
    <property type="match status" value="1"/>
</dbReference>
<dbReference type="Proteomes" id="UP001183619">
    <property type="component" value="Unassembled WGS sequence"/>
</dbReference>
<proteinExistence type="inferred from homology"/>
<dbReference type="SUPFAM" id="SSF46785">
    <property type="entry name" value="Winged helix' DNA-binding domain"/>
    <property type="match status" value="1"/>
</dbReference>
<protein>
    <recommendedName>
        <fullName evidence="5">ROK family protein</fullName>
    </recommendedName>
</protein>
<organism evidence="3 4">
    <name type="scientific">Corynebacterium felinum</name>
    <dbReference type="NCBI Taxonomy" id="131318"/>
    <lineage>
        <taxon>Bacteria</taxon>
        <taxon>Bacillati</taxon>
        <taxon>Actinomycetota</taxon>
        <taxon>Actinomycetes</taxon>
        <taxon>Mycobacteriales</taxon>
        <taxon>Corynebacteriaceae</taxon>
        <taxon>Corynebacterium</taxon>
    </lineage>
</organism>
<keyword evidence="4" id="KW-1185">Reference proteome</keyword>
<dbReference type="InterPro" id="IPR043129">
    <property type="entry name" value="ATPase_NBD"/>
</dbReference>
<dbReference type="PANTHER" id="PTHR18964">
    <property type="entry name" value="ROK (REPRESSOR, ORF, KINASE) FAMILY"/>
    <property type="match status" value="1"/>
</dbReference>
<dbReference type="Gene3D" id="3.30.420.40">
    <property type="match status" value="1"/>
</dbReference>
<dbReference type="InterPro" id="IPR036388">
    <property type="entry name" value="WH-like_DNA-bd_sf"/>
</dbReference>
<comment type="similarity">
    <text evidence="1">Belongs to the ROK (NagC/XylR) family.</text>
</comment>
<gene>
    <name evidence="3" type="ORF">J2S37_000877</name>
</gene>
<feature type="region of interest" description="Disordered" evidence="2">
    <location>
        <begin position="202"/>
        <end position="221"/>
    </location>
</feature>
<dbReference type="Gene3D" id="1.10.10.10">
    <property type="entry name" value="Winged helix-like DNA-binding domain superfamily/Winged helix DNA-binding domain"/>
    <property type="match status" value="1"/>
</dbReference>
<dbReference type="PANTHER" id="PTHR18964:SF149">
    <property type="entry name" value="BIFUNCTIONAL UDP-N-ACETYLGLUCOSAMINE 2-EPIMERASE_N-ACETYLMANNOSAMINE KINASE"/>
    <property type="match status" value="1"/>
</dbReference>
<accession>A0ABU2B6U7</accession>
<dbReference type="EMBL" id="JAVDYF010000001">
    <property type="protein sequence ID" value="MDR7354339.1"/>
    <property type="molecule type" value="Genomic_DNA"/>
</dbReference>